<comment type="caution">
    <text evidence="1">The sequence shown here is derived from an EMBL/GenBank/DDBJ whole genome shotgun (WGS) entry which is preliminary data.</text>
</comment>
<gene>
    <name evidence="1" type="ORF">F5144DRAFT_585026</name>
</gene>
<sequence>MEPPCPNTALISEARRLRNLGRYPEAGSKFREAITTQDEIDLQVELASMFAEQGKVRKCHGQLANLAAQSELSPAGRMLLCVANAGISVQLTPNLETAVSLYNAHLLKRRPEDYEKFHVPLLCTYLTLINLAELCGADTALAPLPSLESLNQLFQHLVKENRLQAALSIARQYAARAIPSKATTLFQELLGHAVPLSVELDGATDVECGERVILRADVMMELADWLKKSGKKKEQKTMISGAALFYDLAEHATGSAMAEVYGFDVAATKSASHRKQQRERLLAIKDKLEQFEYYEGVRSALGALYDLAMADKDHEFLATLDSEYRRISETRGFLLDVSTSSQITISRWTRTGALTAEMLQTYEALYEATRSQEAPLIRAMMASSLGGGYESIGDTAKATYWKELAAQEPPAVQSKHSGFLYGQDPFYRSLEEQRAPLPSGEEEERGRLLQELERMQEYLDPDAISPELLHHGITKLLSMCNLYMGQIGFRGTEGCEIMTKTCLEYSDRFMALLTPNERMEWQGRVLQTQARLSFIAACTRGPSPGVPDLAMLARATEQYNEARDILGRAGAVRDQAMVSQNLYNCYKLAWQQGGRQPRSPLFGHAVECLEEPVKALRAYNNVASERLNRSFLFGLWAEGLIFRVEHGRMRPLWRWLGLGLLHRVGRLLNIWRWLPQSIQNLRSVLFTTPLEEAAKALEQAVELIDEERQNLSALPGKAAILAKQHLRKNAQVVAVFQQAPTVFFFGNEAKPLWQWVQRSKARSISDLLGIGNIIPSDLAERINDDPSASSMLATETEIVKEVNTSTGADQFAARRRLDLHRRKMRSNPHLAELLDLREGKPVEWKQLAELAKHDTSTQPRRTWFVDWVVANGLVFIILVSDEKEFYHVEQLDMNVTAVTGWIQKHLEDAQGQPLDRPLNIEDTSLEALLELQPLVRHITTLTAEGDRLVLCPSGPLHRVPLHAAIVKGSMEDDPDDRAREWQTLMERNPTVYASSLTIYKQNMTRRLARGVTNPLARGGNTALGVYEEPANPHDSPGWEAERAEVYRTCDGIASAMGWEGGARCGKAVGKPEMAAALQSGGAMLYFCGHFYYQEENILDCGLLLGRADGESEDVQHASVEKRLLTTSELLEAKVSTPHVTLIACGSAKQKIDVGDEPLGVVTALLYAGATSVTGTMWPINSGDGRAFSETFFGKVKNLEAGEDEVVDLAAVLQATVKKLRRSEETSRPYCWAGFVLHGCWCL</sequence>
<dbReference type="EMBL" id="JAGIZQ010000007">
    <property type="protein sequence ID" value="KAH6616945.1"/>
    <property type="molecule type" value="Genomic_DNA"/>
</dbReference>
<keyword evidence="2" id="KW-1185">Reference proteome</keyword>
<proteinExistence type="predicted"/>
<dbReference type="Proteomes" id="UP000724584">
    <property type="component" value="Unassembled WGS sequence"/>
</dbReference>
<protein>
    <submittedName>
        <fullName evidence="1">CHAT domain-containing protein</fullName>
    </submittedName>
</protein>
<reference evidence="1 2" key="1">
    <citation type="journal article" date="2021" name="Nat. Commun.">
        <title>Genetic determinants of endophytism in the Arabidopsis root mycobiome.</title>
        <authorList>
            <person name="Mesny F."/>
            <person name="Miyauchi S."/>
            <person name="Thiergart T."/>
            <person name="Pickel B."/>
            <person name="Atanasova L."/>
            <person name="Karlsson M."/>
            <person name="Huettel B."/>
            <person name="Barry K.W."/>
            <person name="Haridas S."/>
            <person name="Chen C."/>
            <person name="Bauer D."/>
            <person name="Andreopoulos W."/>
            <person name="Pangilinan J."/>
            <person name="LaButti K."/>
            <person name="Riley R."/>
            <person name="Lipzen A."/>
            <person name="Clum A."/>
            <person name="Drula E."/>
            <person name="Henrissat B."/>
            <person name="Kohler A."/>
            <person name="Grigoriev I.V."/>
            <person name="Martin F.M."/>
            <person name="Hacquard S."/>
        </authorList>
    </citation>
    <scope>NUCLEOTIDE SEQUENCE [LARGE SCALE GENOMIC DNA]</scope>
    <source>
        <strain evidence="1 2">MPI-SDFR-AT-0079</strain>
    </source>
</reference>
<evidence type="ECO:0000313" key="2">
    <source>
        <dbReference type="Proteomes" id="UP000724584"/>
    </source>
</evidence>
<evidence type="ECO:0000313" key="1">
    <source>
        <dbReference type="EMBL" id="KAH6616945.1"/>
    </source>
</evidence>
<name>A0ACB7NUJ1_9PEZI</name>
<accession>A0ACB7NUJ1</accession>
<organism evidence="1 2">
    <name type="scientific">Chaetomium tenue</name>
    <dbReference type="NCBI Taxonomy" id="1854479"/>
    <lineage>
        <taxon>Eukaryota</taxon>
        <taxon>Fungi</taxon>
        <taxon>Dikarya</taxon>
        <taxon>Ascomycota</taxon>
        <taxon>Pezizomycotina</taxon>
        <taxon>Sordariomycetes</taxon>
        <taxon>Sordariomycetidae</taxon>
        <taxon>Sordariales</taxon>
        <taxon>Chaetomiaceae</taxon>
        <taxon>Chaetomium</taxon>
    </lineage>
</organism>